<gene>
    <name evidence="2" type="ORF">HN018_17230</name>
</gene>
<evidence type="ECO:0000256" key="1">
    <source>
        <dbReference type="SAM" id="MobiDB-lite"/>
    </source>
</evidence>
<dbReference type="EMBL" id="CP053708">
    <property type="protein sequence ID" value="QKE91545.1"/>
    <property type="molecule type" value="Genomic_DNA"/>
</dbReference>
<protein>
    <submittedName>
        <fullName evidence="2">Uncharacterized protein</fullName>
    </submittedName>
</protein>
<name>A0A6M8HTJ7_9PROT</name>
<feature type="compositionally biased region" description="Basic residues" evidence="1">
    <location>
        <begin position="164"/>
        <end position="185"/>
    </location>
</feature>
<accession>A0A6M8HTJ7</accession>
<feature type="region of interest" description="Disordered" evidence="1">
    <location>
        <begin position="150"/>
        <end position="185"/>
    </location>
</feature>
<dbReference type="PROSITE" id="PS51257">
    <property type="entry name" value="PROKAR_LIPOPROTEIN"/>
    <property type="match status" value="1"/>
</dbReference>
<evidence type="ECO:0000313" key="3">
    <source>
        <dbReference type="Proteomes" id="UP000500767"/>
    </source>
</evidence>
<evidence type="ECO:0000313" key="2">
    <source>
        <dbReference type="EMBL" id="QKE91545.1"/>
    </source>
</evidence>
<dbReference type="KEGG" id="lck:HN018_17230"/>
<organism evidence="2 3">
    <name type="scientific">Lichenicola cladoniae</name>
    <dbReference type="NCBI Taxonomy" id="1484109"/>
    <lineage>
        <taxon>Bacteria</taxon>
        <taxon>Pseudomonadati</taxon>
        <taxon>Pseudomonadota</taxon>
        <taxon>Alphaproteobacteria</taxon>
        <taxon>Acetobacterales</taxon>
        <taxon>Acetobacteraceae</taxon>
        <taxon>Lichenicola</taxon>
    </lineage>
</organism>
<reference evidence="2 3" key="1">
    <citation type="journal article" date="2014" name="World J. Microbiol. Biotechnol.">
        <title>Biodiversity and physiological characteristics of Antarctic and Arctic lichens-associated bacteria.</title>
        <authorList>
            <person name="Lee Y.M."/>
            <person name="Kim E.H."/>
            <person name="Lee H.K."/>
            <person name="Hong S.G."/>
        </authorList>
    </citation>
    <scope>NUCLEOTIDE SEQUENCE [LARGE SCALE GENOMIC DNA]</scope>
    <source>
        <strain evidence="2 3">PAMC 26569</strain>
    </source>
</reference>
<sequence length="185" mass="19028">MHVRAAASLLMTGILITGCAQKPLPAPAAAIAPNPFGYLKQSAVCTVSPIVNGPTGRSAKMSVRSDDGLCTVALSQPDGTAYASFLLQTLPAHGKAFIYNYNNQTLVNYTATTAYAGPDGFTVSLIPTAGHARVALQVAALADATGVVLPPPPPAPYVATPSKSSHRSSKSTHSTRTKHKKASSS</sequence>
<keyword evidence="3" id="KW-1185">Reference proteome</keyword>
<proteinExistence type="predicted"/>
<dbReference type="AlphaFoldDB" id="A0A6M8HTJ7"/>
<dbReference type="Proteomes" id="UP000500767">
    <property type="component" value="Chromosome"/>
</dbReference>